<dbReference type="AlphaFoldDB" id="A0A371DRN5"/>
<dbReference type="PANTHER" id="PTHR14208">
    <property type="entry name" value="BASIC LEUCINE ZIPPER AND W2 DOMAIN-CONTAINING PROTEIN"/>
    <property type="match status" value="1"/>
</dbReference>
<dbReference type="CDD" id="cd11560">
    <property type="entry name" value="W2_eIF5C_like"/>
    <property type="match status" value="1"/>
</dbReference>
<dbReference type="OrthoDB" id="1727522at2759"/>
<dbReference type="Gene3D" id="1.25.40.180">
    <property type="match status" value="1"/>
</dbReference>
<sequence length="422" mass="47706">MSQQAAAPKPTLQGVRIRARKRAVKAQAKHEPEVFRDQLLKHLENVPPSDFDAITNKLVQAGGTLEFLKYADALFEILLVGGLLQPGGQYVDDGAPLSPFSLLNAKTPVEVADVKQYVEVMNKLIRRYKYLQRPLEETTLPNLLQYLNRWPEEHREKIAVAIGLLMAQGLASASCLQSLTKDHLVKNDLSANTITLVFRAYLSMQSMEHLAGSLKRGGIKDLLAFFPPNKRDDKTLDEHFRKAGLPQIAEWWTKRQTASLKDGLVKALKEMLEHGDSHADIVAAIKTRQEEQPLPESELISCIWQGLISSIDWSARQDQNEALALREITNFCDILQPFCNGPKTEVALINTVQVYSYEDTRIIKAFPQILKVLYSKDCISDQAIIYWHQKGSKPQGRQHFLQAAQPLVKFLQEEESEDEDEE</sequence>
<dbReference type="PROSITE" id="PS51363">
    <property type="entry name" value="W2"/>
    <property type="match status" value="1"/>
</dbReference>
<dbReference type="GO" id="GO:0003743">
    <property type="term" value="F:translation initiation factor activity"/>
    <property type="evidence" value="ECO:0007669"/>
    <property type="project" value="UniProtKB-KW"/>
</dbReference>
<name>A0A371DRN5_9APHY</name>
<dbReference type="STRING" id="139420.A0A371DRN5"/>
<evidence type="ECO:0000313" key="4">
    <source>
        <dbReference type="Proteomes" id="UP000256964"/>
    </source>
</evidence>
<dbReference type="GO" id="GO:0016020">
    <property type="term" value="C:membrane"/>
    <property type="evidence" value="ECO:0007669"/>
    <property type="project" value="TreeGrafter"/>
</dbReference>
<feature type="domain" description="W2" evidence="2">
    <location>
        <begin position="254"/>
        <end position="421"/>
    </location>
</feature>
<dbReference type="InterPro" id="IPR003307">
    <property type="entry name" value="W2_domain"/>
</dbReference>
<dbReference type="InterPro" id="IPR043510">
    <property type="entry name" value="W2_5MP1/2"/>
</dbReference>
<reference evidence="3 4" key="1">
    <citation type="journal article" date="2018" name="Biotechnol. Biofuels">
        <title>Integrative visual omics of the white-rot fungus Polyporus brumalis exposes the biotechnological potential of its oxidative enzymes for delignifying raw plant biomass.</title>
        <authorList>
            <person name="Miyauchi S."/>
            <person name="Rancon A."/>
            <person name="Drula E."/>
            <person name="Hage H."/>
            <person name="Chaduli D."/>
            <person name="Favel A."/>
            <person name="Grisel S."/>
            <person name="Henrissat B."/>
            <person name="Herpoel-Gimbert I."/>
            <person name="Ruiz-Duenas F.J."/>
            <person name="Chevret D."/>
            <person name="Hainaut M."/>
            <person name="Lin J."/>
            <person name="Wang M."/>
            <person name="Pangilinan J."/>
            <person name="Lipzen A."/>
            <person name="Lesage-Meessen L."/>
            <person name="Navarro D."/>
            <person name="Riley R."/>
            <person name="Grigoriev I.V."/>
            <person name="Zhou S."/>
            <person name="Raouche S."/>
            <person name="Rosso M.N."/>
        </authorList>
    </citation>
    <scope>NUCLEOTIDE SEQUENCE [LARGE SCALE GENOMIC DNA]</scope>
    <source>
        <strain evidence="3 4">BRFM 1820</strain>
    </source>
</reference>
<dbReference type="Pfam" id="PF25504">
    <property type="entry name" value="HEAT_5MP1_2"/>
    <property type="match status" value="1"/>
</dbReference>
<accession>A0A371DRN5</accession>
<dbReference type="SUPFAM" id="SSF48371">
    <property type="entry name" value="ARM repeat"/>
    <property type="match status" value="1"/>
</dbReference>
<keyword evidence="4" id="KW-1185">Reference proteome</keyword>
<dbReference type="GO" id="GO:0005737">
    <property type="term" value="C:cytoplasm"/>
    <property type="evidence" value="ECO:0007669"/>
    <property type="project" value="TreeGrafter"/>
</dbReference>
<proteinExistence type="inferred from homology"/>
<dbReference type="InterPro" id="IPR057397">
    <property type="entry name" value="HEAT_5MP1_2"/>
</dbReference>
<dbReference type="PANTHER" id="PTHR14208:SF2">
    <property type="entry name" value="PROTEIN KRASAVIETZ"/>
    <property type="match status" value="1"/>
</dbReference>
<dbReference type="InterPro" id="IPR051245">
    <property type="entry name" value="eIF5-mimic_regulator"/>
</dbReference>
<dbReference type="Proteomes" id="UP000256964">
    <property type="component" value="Unassembled WGS sequence"/>
</dbReference>
<dbReference type="SMART" id="SM00515">
    <property type="entry name" value="eIF5C"/>
    <property type="match status" value="1"/>
</dbReference>
<comment type="similarity">
    <text evidence="1">Belongs to the BZW family.</text>
</comment>
<dbReference type="EMBL" id="KZ857383">
    <property type="protein sequence ID" value="RDX55200.1"/>
    <property type="molecule type" value="Genomic_DNA"/>
</dbReference>
<organism evidence="3 4">
    <name type="scientific">Lentinus brumalis</name>
    <dbReference type="NCBI Taxonomy" id="2498619"/>
    <lineage>
        <taxon>Eukaryota</taxon>
        <taxon>Fungi</taxon>
        <taxon>Dikarya</taxon>
        <taxon>Basidiomycota</taxon>
        <taxon>Agaricomycotina</taxon>
        <taxon>Agaricomycetes</taxon>
        <taxon>Polyporales</taxon>
        <taxon>Polyporaceae</taxon>
        <taxon>Lentinus</taxon>
    </lineage>
</organism>
<keyword evidence="3" id="KW-0648">Protein biosynthesis</keyword>
<evidence type="ECO:0000259" key="2">
    <source>
        <dbReference type="PROSITE" id="PS51363"/>
    </source>
</evidence>
<gene>
    <name evidence="3" type="ORF">OH76DRAFT_1397581</name>
</gene>
<dbReference type="Pfam" id="PF02020">
    <property type="entry name" value="W2"/>
    <property type="match status" value="1"/>
</dbReference>
<protein>
    <submittedName>
        <fullName evidence="3">Eukaryotic translation initiation factor 5C</fullName>
    </submittedName>
</protein>
<evidence type="ECO:0000256" key="1">
    <source>
        <dbReference type="ARBA" id="ARBA00008151"/>
    </source>
</evidence>
<keyword evidence="3" id="KW-0396">Initiation factor</keyword>
<evidence type="ECO:0000313" key="3">
    <source>
        <dbReference type="EMBL" id="RDX55200.1"/>
    </source>
</evidence>
<dbReference type="InterPro" id="IPR016024">
    <property type="entry name" value="ARM-type_fold"/>
</dbReference>